<dbReference type="InterPro" id="IPR007046">
    <property type="entry name" value="RNA_pol_sigma_54_core-bd"/>
</dbReference>
<dbReference type="PANTHER" id="PTHR32248:SF4">
    <property type="entry name" value="RNA POLYMERASE SIGMA-54 FACTOR"/>
    <property type="match status" value="1"/>
</dbReference>
<dbReference type="Gene3D" id="1.10.10.1330">
    <property type="entry name" value="RNA polymerase sigma-54 factor, core-binding domain"/>
    <property type="match status" value="1"/>
</dbReference>
<dbReference type="Gene3D" id="1.10.10.60">
    <property type="entry name" value="Homeodomain-like"/>
    <property type="match status" value="1"/>
</dbReference>
<dbReference type="InterPro" id="IPR038709">
    <property type="entry name" value="RpoN_core-bd_sf"/>
</dbReference>
<evidence type="ECO:0000256" key="3">
    <source>
        <dbReference type="ARBA" id="ARBA00022679"/>
    </source>
</evidence>
<evidence type="ECO:0000256" key="2">
    <source>
        <dbReference type="ARBA" id="ARBA00022478"/>
    </source>
</evidence>
<dbReference type="InterPro" id="IPR000394">
    <property type="entry name" value="RNA_pol_sigma_54"/>
</dbReference>
<dbReference type="Proteomes" id="UP001237207">
    <property type="component" value="Unassembled WGS sequence"/>
</dbReference>
<evidence type="ECO:0000256" key="6">
    <source>
        <dbReference type="ARBA" id="ARBA00023082"/>
    </source>
</evidence>
<dbReference type="PROSITE" id="PS00718">
    <property type="entry name" value="SIGMA54_2"/>
    <property type="match status" value="1"/>
</dbReference>
<keyword evidence="6" id="KW-0731">Sigma factor</keyword>
<dbReference type="InterPro" id="IPR007634">
    <property type="entry name" value="RNA_pol_sigma_54_DNA-bd"/>
</dbReference>
<keyword evidence="4" id="KW-0548">Nucleotidyltransferase</keyword>
<dbReference type="AlphaFoldDB" id="A0AAJ1T7Y9"/>
<evidence type="ECO:0000256" key="7">
    <source>
        <dbReference type="ARBA" id="ARBA00023125"/>
    </source>
</evidence>
<dbReference type="GO" id="GO:0003677">
    <property type="term" value="F:DNA binding"/>
    <property type="evidence" value="ECO:0007669"/>
    <property type="project" value="UniProtKB-KW"/>
</dbReference>
<keyword evidence="2" id="KW-0240">DNA-directed RNA polymerase</keyword>
<evidence type="ECO:0000259" key="10">
    <source>
        <dbReference type="Pfam" id="PF04963"/>
    </source>
</evidence>
<keyword evidence="7" id="KW-0238">DNA-binding</keyword>
<dbReference type="Pfam" id="PF00309">
    <property type="entry name" value="Sigma54_AID"/>
    <property type="match status" value="1"/>
</dbReference>
<organism evidence="11 12">
    <name type="scientific">Oikeobacillus pervagus</name>
    <dbReference type="NCBI Taxonomy" id="1325931"/>
    <lineage>
        <taxon>Bacteria</taxon>
        <taxon>Bacillati</taxon>
        <taxon>Bacillota</taxon>
        <taxon>Bacilli</taxon>
        <taxon>Bacillales</taxon>
        <taxon>Bacillaceae</taxon>
        <taxon>Oikeobacillus</taxon>
    </lineage>
</organism>
<keyword evidence="5" id="KW-0805">Transcription regulation</keyword>
<feature type="domain" description="RNA polymerase sigma factor 54 DNA-binding" evidence="9">
    <location>
        <begin position="280"/>
        <end position="439"/>
    </location>
</feature>
<evidence type="ECO:0000256" key="5">
    <source>
        <dbReference type="ARBA" id="ARBA00023015"/>
    </source>
</evidence>
<proteinExistence type="inferred from homology"/>
<dbReference type="RefSeq" id="WP_307258247.1">
    <property type="nucleotide sequence ID" value="NZ_JAUSUC010000040.1"/>
</dbReference>
<dbReference type="EMBL" id="JAUSUC010000040">
    <property type="protein sequence ID" value="MDQ0216245.1"/>
    <property type="molecule type" value="Genomic_DNA"/>
</dbReference>
<dbReference type="PROSITE" id="PS00717">
    <property type="entry name" value="SIGMA54_1"/>
    <property type="match status" value="1"/>
</dbReference>
<name>A0AAJ1T7Y9_9BACI</name>
<dbReference type="PIRSF" id="PIRSF000774">
    <property type="entry name" value="RpoN"/>
    <property type="match status" value="1"/>
</dbReference>
<dbReference type="GO" id="GO:0006352">
    <property type="term" value="P:DNA-templated transcription initiation"/>
    <property type="evidence" value="ECO:0007669"/>
    <property type="project" value="InterPro"/>
</dbReference>
<reference evidence="11" key="1">
    <citation type="submission" date="2023-07" db="EMBL/GenBank/DDBJ databases">
        <title>Genomic Encyclopedia of Type Strains, Phase IV (KMG-IV): sequencing the most valuable type-strain genomes for metagenomic binning, comparative biology and taxonomic classification.</title>
        <authorList>
            <person name="Goeker M."/>
        </authorList>
    </citation>
    <scope>NUCLEOTIDE SEQUENCE</scope>
    <source>
        <strain evidence="11">DSM 23947</strain>
    </source>
</reference>
<dbReference type="GO" id="GO:0001216">
    <property type="term" value="F:DNA-binding transcription activator activity"/>
    <property type="evidence" value="ECO:0007669"/>
    <property type="project" value="InterPro"/>
</dbReference>
<dbReference type="NCBIfam" id="TIGR02395">
    <property type="entry name" value="rpoN_sigma"/>
    <property type="match status" value="1"/>
</dbReference>
<keyword evidence="12" id="KW-1185">Reference proteome</keyword>
<feature type="domain" description="RNA polymerase sigma factor 54 core-binding" evidence="10">
    <location>
        <begin position="79"/>
        <end position="266"/>
    </location>
</feature>
<keyword evidence="3" id="KW-0808">Transferase</keyword>
<protein>
    <submittedName>
        <fullName evidence="11">RNA polymerase sigma-54 factor</fullName>
    </submittedName>
</protein>
<evidence type="ECO:0000313" key="11">
    <source>
        <dbReference type="EMBL" id="MDQ0216245.1"/>
    </source>
</evidence>
<evidence type="ECO:0000256" key="1">
    <source>
        <dbReference type="ARBA" id="ARBA00008798"/>
    </source>
</evidence>
<dbReference type="Pfam" id="PF04552">
    <property type="entry name" value="Sigma54_DBD"/>
    <property type="match status" value="1"/>
</dbReference>
<comment type="similarity">
    <text evidence="1">Belongs to the sigma-54 factor family.</text>
</comment>
<evidence type="ECO:0000313" key="12">
    <source>
        <dbReference type="Proteomes" id="UP001237207"/>
    </source>
</evidence>
<dbReference type="PANTHER" id="PTHR32248">
    <property type="entry name" value="RNA POLYMERASE SIGMA-54 FACTOR"/>
    <property type="match status" value="1"/>
</dbReference>
<dbReference type="Pfam" id="PF04963">
    <property type="entry name" value="Sigma54_CBD"/>
    <property type="match status" value="1"/>
</dbReference>
<accession>A0AAJ1T7Y9</accession>
<sequence length="441" mass="51539">MSIQLKAGLWQHQSLKLAMTQQLTQAITLLQYSTQELKEFLEAKTMENPFLQLETRESSDKVHHSNYSVNRTQQDHHWIEHIAVQSNTLLDHLRLQLSHLRSTAKERKILNYLFYNLDENGYLKISVSEASSVLSCREKDIEEMIQLIQQLEPAGVGAENLQRCLMLQIERDPNAPALAKELILAHFIEFADKKWTRLAKKLQIEVKDIQMVADYIQTLNPKPGAAFNSEKPQYVTPDMYVQIQDHEIKVQLLDDELPKIIFHDHYYEELSQLEDQQVIQFLKEKQQDYEWLIKSLDQRKQTILKVGLLIVKKQKPYFLKGPTHLLPLTMREIADELGVHESTVSRSVRGKYMQTPYGTVELKTFFSNRIPSSEREENRSTQQVKNQLSIIIKQEDKLKPLSDQEICNRLQKEGFIVSRRTVAKYREQLGIPSSTKRKRYA</sequence>
<dbReference type="GO" id="GO:0016987">
    <property type="term" value="F:sigma factor activity"/>
    <property type="evidence" value="ECO:0007669"/>
    <property type="project" value="UniProtKB-KW"/>
</dbReference>
<comment type="caution">
    <text evidence="11">The sequence shown here is derived from an EMBL/GenBank/DDBJ whole genome shotgun (WGS) entry which is preliminary data.</text>
</comment>
<gene>
    <name evidence="11" type="ORF">J2S13_002685</name>
</gene>
<evidence type="ECO:0000256" key="4">
    <source>
        <dbReference type="ARBA" id="ARBA00022695"/>
    </source>
</evidence>
<evidence type="ECO:0000259" key="9">
    <source>
        <dbReference type="Pfam" id="PF04552"/>
    </source>
</evidence>
<evidence type="ECO:0000256" key="8">
    <source>
        <dbReference type="ARBA" id="ARBA00023163"/>
    </source>
</evidence>
<dbReference type="PRINTS" id="PR00045">
    <property type="entry name" value="SIGMA54FCT"/>
</dbReference>
<dbReference type="GO" id="GO:0016779">
    <property type="term" value="F:nucleotidyltransferase activity"/>
    <property type="evidence" value="ECO:0007669"/>
    <property type="project" value="UniProtKB-KW"/>
</dbReference>
<dbReference type="GO" id="GO:0000428">
    <property type="term" value="C:DNA-directed RNA polymerase complex"/>
    <property type="evidence" value="ECO:0007669"/>
    <property type="project" value="UniProtKB-KW"/>
</dbReference>
<keyword evidence="8" id="KW-0804">Transcription</keyword>
<dbReference type="PROSITE" id="PS50044">
    <property type="entry name" value="SIGMA54_3"/>
    <property type="match status" value="1"/>
</dbReference>